<evidence type="ECO:0000256" key="2">
    <source>
        <dbReference type="ARBA" id="ARBA00022679"/>
    </source>
</evidence>
<accession>A0ABU0EMS6</accession>
<reference evidence="4 5" key="1">
    <citation type="submission" date="2023-07" db="EMBL/GenBank/DDBJ databases">
        <title>Sequencing the genomes of 1000 actinobacteria strains.</title>
        <authorList>
            <person name="Klenk H.-P."/>
        </authorList>
    </citation>
    <scope>NUCLEOTIDE SEQUENCE [LARGE SCALE GENOMIC DNA]</scope>
    <source>
        <strain evidence="4 5">DSM 45805</strain>
    </source>
</reference>
<organism evidence="4 5">
    <name type="scientific">Amycolatopsis thermophila</name>
    <dbReference type="NCBI Taxonomy" id="206084"/>
    <lineage>
        <taxon>Bacteria</taxon>
        <taxon>Bacillati</taxon>
        <taxon>Actinomycetota</taxon>
        <taxon>Actinomycetes</taxon>
        <taxon>Pseudonocardiales</taxon>
        <taxon>Pseudonocardiaceae</taxon>
        <taxon>Amycolatopsis</taxon>
    </lineage>
</organism>
<keyword evidence="2 4" id="KW-0808">Transferase</keyword>
<dbReference type="Proteomes" id="UP001229651">
    <property type="component" value="Unassembled WGS sequence"/>
</dbReference>
<dbReference type="SUPFAM" id="SSF53335">
    <property type="entry name" value="S-adenosyl-L-methionine-dependent methyltransferases"/>
    <property type="match status" value="1"/>
</dbReference>
<keyword evidence="5" id="KW-1185">Reference proteome</keyword>
<evidence type="ECO:0000313" key="4">
    <source>
        <dbReference type="EMBL" id="MDQ0376594.1"/>
    </source>
</evidence>
<dbReference type="GO" id="GO:0032259">
    <property type="term" value="P:methylation"/>
    <property type="evidence" value="ECO:0007669"/>
    <property type="project" value="UniProtKB-KW"/>
</dbReference>
<protein>
    <submittedName>
        <fullName evidence="4">DNA adenine methylase</fullName>
        <ecNumber evidence="4">2.1.1.72</ecNumber>
    </submittedName>
</protein>
<dbReference type="InterPro" id="IPR012263">
    <property type="entry name" value="M_m6A_EcoRV"/>
</dbReference>
<dbReference type="RefSeq" id="WP_306988515.1">
    <property type="nucleotide sequence ID" value="NZ_JAUSUT010000001.1"/>
</dbReference>
<evidence type="ECO:0000256" key="1">
    <source>
        <dbReference type="ARBA" id="ARBA00022603"/>
    </source>
</evidence>
<dbReference type="PRINTS" id="PR00505">
    <property type="entry name" value="D12N6MTFRASE"/>
</dbReference>
<comment type="caution">
    <text evidence="4">The sequence shown here is derived from an EMBL/GenBank/DDBJ whole genome shotgun (WGS) entry which is preliminary data.</text>
</comment>
<dbReference type="EC" id="2.1.1.72" evidence="4"/>
<dbReference type="PANTHER" id="PTHR30481">
    <property type="entry name" value="DNA ADENINE METHYLASE"/>
    <property type="match status" value="1"/>
</dbReference>
<evidence type="ECO:0000256" key="3">
    <source>
        <dbReference type="ARBA" id="ARBA00022691"/>
    </source>
</evidence>
<dbReference type="InterPro" id="IPR012327">
    <property type="entry name" value="MeTrfase_D12"/>
</dbReference>
<dbReference type="Pfam" id="PF02086">
    <property type="entry name" value="MethyltransfD12"/>
    <property type="match status" value="1"/>
</dbReference>
<dbReference type="InterPro" id="IPR029063">
    <property type="entry name" value="SAM-dependent_MTases_sf"/>
</dbReference>
<evidence type="ECO:0000313" key="5">
    <source>
        <dbReference type="Proteomes" id="UP001229651"/>
    </source>
</evidence>
<gene>
    <name evidence="4" type="ORF">FB470_000588</name>
</gene>
<dbReference type="GO" id="GO:0009007">
    <property type="term" value="F:site-specific DNA-methyltransferase (adenine-specific) activity"/>
    <property type="evidence" value="ECO:0007669"/>
    <property type="project" value="UniProtKB-EC"/>
</dbReference>
<dbReference type="Gene3D" id="3.40.50.150">
    <property type="entry name" value="Vaccinia Virus protein VP39"/>
    <property type="match status" value="2"/>
</dbReference>
<sequence length="273" mass="30658">MSRPPFTYFGGKTRLADRIVAAFPPHEHYVEPFAGSLAVLLAKAPSRMETVNDLDRELMTFWRVLRDQPAELARVCALTPHSRAEHLEAYDRPDTLDDLERARRVWVCLTQGRAGVLRKTGWRHHVNPSGHSFGMPGYLEAYVERILDAAERISRVSLECRPALDVIADYGSHPGVLLYVDPPYLGSARVWGNNYRHELRGETEHRELAEALLSCKASVVLSGYDSSLYAELYDGWHVTRMDATTSQGGANSARTEVLWSNRLPEPDLFGAIA</sequence>
<keyword evidence="1 4" id="KW-0489">Methyltransferase</keyword>
<proteinExistence type="predicted"/>
<dbReference type="EMBL" id="JAUSUT010000001">
    <property type="protein sequence ID" value="MDQ0376594.1"/>
    <property type="molecule type" value="Genomic_DNA"/>
</dbReference>
<keyword evidence="3" id="KW-0949">S-adenosyl-L-methionine</keyword>
<dbReference type="PIRSF" id="PIRSF000398">
    <property type="entry name" value="M_m6A_EcoRV"/>
    <property type="match status" value="1"/>
</dbReference>
<name>A0ABU0EMS6_9PSEU</name>
<dbReference type="PANTHER" id="PTHR30481:SF4">
    <property type="entry name" value="SITE-SPECIFIC DNA-METHYLTRANSFERASE (ADENINE-SPECIFIC)"/>
    <property type="match status" value="1"/>
</dbReference>